<dbReference type="AlphaFoldDB" id="A0A1K1P8F7"/>
<evidence type="ECO:0000313" key="4">
    <source>
        <dbReference type="Proteomes" id="UP000183257"/>
    </source>
</evidence>
<dbReference type="RefSeq" id="WP_072303349.1">
    <property type="nucleotide sequence ID" value="NZ_FPIY01000002.1"/>
</dbReference>
<dbReference type="OrthoDB" id="98874at2"/>
<dbReference type="STRING" id="76595.SAMN05660313_01697"/>
<gene>
    <name evidence="3" type="ORF">SAMN05660313_01697</name>
</gene>
<dbReference type="InterPro" id="IPR002931">
    <property type="entry name" value="Transglutaminase-like"/>
</dbReference>
<keyword evidence="4" id="KW-1185">Reference proteome</keyword>
<dbReference type="EMBL" id="FPIY01000002">
    <property type="protein sequence ID" value="SFW44074.1"/>
    <property type="molecule type" value="Genomic_DNA"/>
</dbReference>
<feature type="domain" description="Transglutaminase-like" evidence="2">
    <location>
        <begin position="322"/>
        <end position="398"/>
    </location>
</feature>
<evidence type="ECO:0000259" key="2">
    <source>
        <dbReference type="Pfam" id="PF01841"/>
    </source>
</evidence>
<dbReference type="Gene3D" id="2.60.120.1130">
    <property type="match status" value="1"/>
</dbReference>
<evidence type="ECO:0000256" key="1">
    <source>
        <dbReference type="SAM" id="SignalP"/>
    </source>
</evidence>
<dbReference type="Pfam" id="PF01841">
    <property type="entry name" value="Transglut_core"/>
    <property type="match status" value="1"/>
</dbReference>
<accession>A0A1K1P8F7</accession>
<organism evidence="3 4">
    <name type="scientific">Cellulophaga fucicola</name>
    <dbReference type="NCBI Taxonomy" id="76595"/>
    <lineage>
        <taxon>Bacteria</taxon>
        <taxon>Pseudomonadati</taxon>
        <taxon>Bacteroidota</taxon>
        <taxon>Flavobacteriia</taxon>
        <taxon>Flavobacteriales</taxon>
        <taxon>Flavobacteriaceae</taxon>
        <taxon>Cellulophaga</taxon>
    </lineage>
</organism>
<protein>
    <submittedName>
        <fullName evidence="3">Transglutaminase-like superfamily protein</fullName>
    </submittedName>
</protein>
<dbReference type="Gene3D" id="3.10.620.30">
    <property type="match status" value="1"/>
</dbReference>
<feature type="chain" id="PRO_5013199188" evidence="1">
    <location>
        <begin position="21"/>
        <end position="671"/>
    </location>
</feature>
<proteinExistence type="predicted"/>
<reference evidence="4" key="1">
    <citation type="submission" date="2016-11" db="EMBL/GenBank/DDBJ databases">
        <authorList>
            <person name="Varghese N."/>
            <person name="Submissions S."/>
        </authorList>
    </citation>
    <scope>NUCLEOTIDE SEQUENCE [LARGE SCALE GENOMIC DNA]</scope>
    <source>
        <strain evidence="4">DSM 24786</strain>
    </source>
</reference>
<sequence length="671" mass="76583">MIKKYSLVVLFSLVINLISAQDFDFGKVSVEELQEKIHPIDSSASAAYLYKHKKCYFRYLDNSGFELVTEVYERIKIYNKEGYDFATKAIPLYKASQGNREKIIGLKAVTYNLVGNKIEESKLKKDGVFDSEVSEFYDQTKFTMPNIKDGSVIEYRYKINSPFIFNVDEFIFQHSIPVNKLESSFSSPEYFNYKLNSKGYLGIYPKKTSVNSSLNIKSKTRSDMPSKTVSTTFNNDKINFVENRHIYDLTNIPALKEEPYINNINNYRAAVKYELSYVQYPNSIPKYYSSTWKDVVKTIYDSPSFGAELNKTGYYNQDIDPLVSSLSDPMQKAAVIYNYVKSKVKWNGIYGKYTYNGVRKAYKESVGNVADINLMLTSMLRYAGLNANPVLVSTRGNGVPIFPTREGYNYVICAIDTGNGVVLLDATSLYSMPNVLPTRVLNWEGRIITKEGESTTVGLYPSSESTKVIMMAAKLNASGELSGSLRKASKLHNARIYRNSYNEADEDSYIEKIEKSLDLEISDFEVKNSNDLGKPVLESYKFVKESQADVIGDKIYFSPMLFYRTKSNPFKLEERSYPIDFSYPSETTYRIIIDLPVGYKVESIPEVKSLALPDQLGSFVFNVSEKNNQIHLLVKESINNSIITPNYYLTVKNYFKLMIEKENEKVVLTKI</sequence>
<feature type="signal peptide" evidence="1">
    <location>
        <begin position="1"/>
        <end position="20"/>
    </location>
</feature>
<evidence type="ECO:0000313" key="3">
    <source>
        <dbReference type="EMBL" id="SFW44074.1"/>
    </source>
</evidence>
<dbReference type="Gene3D" id="2.60.40.3140">
    <property type="match status" value="1"/>
</dbReference>
<keyword evidence="1" id="KW-0732">Signal</keyword>
<name>A0A1K1P8F7_9FLAO</name>
<dbReference type="Proteomes" id="UP000183257">
    <property type="component" value="Unassembled WGS sequence"/>
</dbReference>